<evidence type="ECO:0000313" key="11">
    <source>
        <dbReference type="EMBL" id="CAD7668678.1"/>
    </source>
</evidence>
<organism evidence="11">
    <name type="scientific">Oppiella nova</name>
    <dbReference type="NCBI Taxonomy" id="334625"/>
    <lineage>
        <taxon>Eukaryota</taxon>
        <taxon>Metazoa</taxon>
        <taxon>Ecdysozoa</taxon>
        <taxon>Arthropoda</taxon>
        <taxon>Chelicerata</taxon>
        <taxon>Arachnida</taxon>
        <taxon>Acari</taxon>
        <taxon>Acariformes</taxon>
        <taxon>Sarcoptiformes</taxon>
        <taxon>Oribatida</taxon>
        <taxon>Brachypylina</taxon>
        <taxon>Oppioidea</taxon>
        <taxon>Oppiidae</taxon>
        <taxon>Oppiella</taxon>
    </lineage>
</organism>
<evidence type="ECO:0000256" key="5">
    <source>
        <dbReference type="ARBA" id="ARBA00022801"/>
    </source>
</evidence>
<evidence type="ECO:0000256" key="9">
    <source>
        <dbReference type="ARBA" id="ARBA00048605"/>
    </source>
</evidence>
<dbReference type="Proteomes" id="UP000728032">
    <property type="component" value="Unassembled WGS sequence"/>
</dbReference>
<evidence type="ECO:0000256" key="8">
    <source>
        <dbReference type="ARBA" id="ARBA00047669"/>
    </source>
</evidence>
<evidence type="ECO:0000256" key="2">
    <source>
        <dbReference type="ARBA" id="ARBA00004922"/>
    </source>
</evidence>
<dbReference type="EMBL" id="OC975499">
    <property type="protein sequence ID" value="CAD7668678.1"/>
    <property type="molecule type" value="Genomic_DNA"/>
</dbReference>
<evidence type="ECO:0000256" key="7">
    <source>
        <dbReference type="ARBA" id="ARBA00023157"/>
    </source>
</evidence>
<name>A0A7R9R394_9ACAR</name>
<keyword evidence="12" id="KW-1185">Reference proteome</keyword>
<accession>A0A7R9R394</accession>
<keyword evidence="6" id="KW-0106">Calcium</keyword>
<comment type="catalytic activity">
    <reaction evidence="9">
        <text>N(4)-(alpha-D-Man-(1-&gt;2)-alpha-D-Man-(1-&gt;2)-alpha-D-Man-(1-&gt;3)-[alpha-D-Man-(1-&gt;2)-alpha-D-Man-(1-&gt;3)-[alpha-D-Man-(1-&gt;2)-alpha-D-Man-(1-&gt;6)]-alpha-D-Man-(1-&gt;6)]-beta-D-Man-(1-&gt;4)-beta-D-GlcNAc-(1-&gt;4)-beta-D-GlcNAc)-L-asparaginyl-[protein] (N-glucan mannose isomer 9A1,2,3B1,2,3) + 4 H2O = N(4)-(alpha-D-Man-(1-&gt;3)-[alpha-D-Man-(1-&gt;3)-[alpha-D-Man-(1-&gt;6)]-alpha-D-Man-(1-&gt;6)]-beta-D-Man-(1-&gt;4)-beta-D-GlcNAc-(1-&gt;4)-beta-D-GlcNAc)-L-asparaginyl-[protein] (N-glucan mannose isomer 5A1,2) + 4 beta-D-mannose</text>
        <dbReference type="Rhea" id="RHEA:56008"/>
        <dbReference type="Rhea" id="RHEA-COMP:14356"/>
        <dbReference type="Rhea" id="RHEA-COMP:14367"/>
        <dbReference type="ChEBI" id="CHEBI:15377"/>
        <dbReference type="ChEBI" id="CHEBI:28563"/>
        <dbReference type="ChEBI" id="CHEBI:59087"/>
        <dbReference type="ChEBI" id="CHEBI:139493"/>
        <dbReference type="EC" id="3.2.1.113"/>
    </reaction>
</comment>
<comment type="cofactor">
    <cofactor evidence="1">
        <name>Ca(2+)</name>
        <dbReference type="ChEBI" id="CHEBI:29108"/>
    </cofactor>
</comment>
<evidence type="ECO:0000256" key="4">
    <source>
        <dbReference type="ARBA" id="ARBA00022723"/>
    </source>
</evidence>
<dbReference type="InterPro" id="IPR036026">
    <property type="entry name" value="Seven-hairpin_glycosidases"/>
</dbReference>
<dbReference type="PANTHER" id="PTHR11742:SF55">
    <property type="entry name" value="ENDOPLASMIC RETICULUM MANNOSYL-OLIGOSACCHARIDE 1,2-ALPHA-MANNOSIDASE"/>
    <property type="match status" value="1"/>
</dbReference>
<evidence type="ECO:0000256" key="6">
    <source>
        <dbReference type="ARBA" id="ARBA00022837"/>
    </source>
</evidence>
<comment type="catalytic activity">
    <reaction evidence="8">
        <text>N(4)-(alpha-D-Man-(1-&gt;2)-alpha-D-Man-(1-&gt;2)-alpha-D-Man-(1-&gt;3)-[alpha-D-Man-(1-&gt;3)-[alpha-D-Man-(1-&gt;2)-alpha-D-Man-(1-&gt;6)]-alpha-D-Man-(1-&gt;6)]-beta-D-Man-(1-&gt;4)-beta-D-GlcNAc-(1-&gt;4)-beta-D-GlcNAc)-L-asparaginyl-[protein] (N-glucan mannose isomer 8A1,2,3B1,3) + 3 H2O = N(4)-(alpha-D-Man-(1-&gt;3)-[alpha-D-Man-(1-&gt;3)-[alpha-D-Man-(1-&gt;6)]-alpha-D-Man-(1-&gt;6)]-beta-D-Man-(1-&gt;4)-beta-D-GlcNAc-(1-&gt;4)-beta-D-GlcNAc)-L-asparaginyl-[protein] (N-glucan mannose isomer 5A1,2) + 3 beta-D-mannose</text>
        <dbReference type="Rhea" id="RHEA:56028"/>
        <dbReference type="Rhea" id="RHEA-COMP:14358"/>
        <dbReference type="Rhea" id="RHEA-COMP:14367"/>
        <dbReference type="ChEBI" id="CHEBI:15377"/>
        <dbReference type="ChEBI" id="CHEBI:28563"/>
        <dbReference type="ChEBI" id="CHEBI:59087"/>
        <dbReference type="ChEBI" id="CHEBI:60628"/>
        <dbReference type="EC" id="3.2.1.113"/>
    </reaction>
</comment>
<dbReference type="GO" id="GO:0005509">
    <property type="term" value="F:calcium ion binding"/>
    <property type="evidence" value="ECO:0007669"/>
    <property type="project" value="InterPro"/>
</dbReference>
<reference evidence="11" key="1">
    <citation type="submission" date="2020-11" db="EMBL/GenBank/DDBJ databases">
        <authorList>
            <person name="Tran Van P."/>
        </authorList>
    </citation>
    <scope>NUCLEOTIDE SEQUENCE</scope>
</reference>
<evidence type="ECO:0000256" key="3">
    <source>
        <dbReference type="ARBA" id="ARBA00007658"/>
    </source>
</evidence>
<dbReference type="EMBL" id="CAJPVJ010060674">
    <property type="protein sequence ID" value="CAG2184127.1"/>
    <property type="molecule type" value="Genomic_DNA"/>
</dbReference>
<protein>
    <recommendedName>
        <fullName evidence="10">alpha-1,2-Mannosidase</fullName>
        <ecNumber evidence="10">3.2.1.-</ecNumber>
    </recommendedName>
</protein>
<gene>
    <name evidence="11" type="ORF">ONB1V03_LOCUS23547</name>
</gene>
<dbReference type="InterPro" id="IPR012341">
    <property type="entry name" value="6hp_glycosidase-like_sf"/>
</dbReference>
<dbReference type="GO" id="GO:0005783">
    <property type="term" value="C:endoplasmic reticulum"/>
    <property type="evidence" value="ECO:0007669"/>
    <property type="project" value="TreeGrafter"/>
</dbReference>
<keyword evidence="5 10" id="KW-0378">Hydrolase</keyword>
<comment type="pathway">
    <text evidence="2">Protein modification; protein glycosylation.</text>
</comment>
<evidence type="ECO:0000256" key="1">
    <source>
        <dbReference type="ARBA" id="ARBA00001913"/>
    </source>
</evidence>
<sequence>LESSEQKAIVEALRHSWEAYREYAWGADHLRPITKSKHNWFSVGLTILDSLDTLIMMGLEDEFNEAMNWVKNDLRFDIYKDVNCFEMTIRALAGLLSAYHLSGEATLLIRAADLGDRLIHCFDTPQHLVPFSDVNLQT</sequence>
<dbReference type="Pfam" id="PF01532">
    <property type="entry name" value="Glyco_hydro_47"/>
    <property type="match status" value="1"/>
</dbReference>
<dbReference type="AlphaFoldDB" id="A0A7R9R394"/>
<dbReference type="PANTHER" id="PTHR11742">
    <property type="entry name" value="MANNOSYL-OLIGOSACCHARIDE ALPHA-1,2-MANNOSIDASE-RELATED"/>
    <property type="match status" value="1"/>
</dbReference>
<feature type="non-terminal residue" evidence="11">
    <location>
        <position position="138"/>
    </location>
</feature>
<evidence type="ECO:0000256" key="10">
    <source>
        <dbReference type="RuleBase" id="RU361193"/>
    </source>
</evidence>
<dbReference type="GO" id="GO:0004571">
    <property type="term" value="F:mannosyl-oligosaccharide 1,2-alpha-mannosidase activity"/>
    <property type="evidence" value="ECO:0007669"/>
    <property type="project" value="UniProtKB-EC"/>
</dbReference>
<dbReference type="EC" id="3.2.1.-" evidence="10"/>
<keyword evidence="10" id="KW-0326">Glycosidase</keyword>
<dbReference type="GO" id="GO:0005975">
    <property type="term" value="P:carbohydrate metabolic process"/>
    <property type="evidence" value="ECO:0007669"/>
    <property type="project" value="InterPro"/>
</dbReference>
<keyword evidence="7" id="KW-1015">Disulfide bond</keyword>
<dbReference type="InterPro" id="IPR001382">
    <property type="entry name" value="Glyco_hydro_47"/>
</dbReference>
<proteinExistence type="inferred from homology"/>
<dbReference type="SUPFAM" id="SSF48225">
    <property type="entry name" value="Seven-hairpin glycosidases"/>
    <property type="match status" value="1"/>
</dbReference>
<feature type="non-terminal residue" evidence="11">
    <location>
        <position position="1"/>
    </location>
</feature>
<dbReference type="Gene3D" id="1.50.10.10">
    <property type="match status" value="1"/>
</dbReference>
<comment type="similarity">
    <text evidence="3 10">Belongs to the glycosyl hydrolase 47 family.</text>
</comment>
<dbReference type="PRINTS" id="PR00747">
    <property type="entry name" value="GLYHDRLASE47"/>
</dbReference>
<evidence type="ECO:0000313" key="12">
    <source>
        <dbReference type="Proteomes" id="UP000728032"/>
    </source>
</evidence>
<dbReference type="GO" id="GO:0016020">
    <property type="term" value="C:membrane"/>
    <property type="evidence" value="ECO:0007669"/>
    <property type="project" value="InterPro"/>
</dbReference>
<keyword evidence="4" id="KW-0479">Metal-binding</keyword>
<dbReference type="OrthoDB" id="8118055at2759"/>
<dbReference type="InterPro" id="IPR050749">
    <property type="entry name" value="Glycosyl_Hydrolase_47"/>
</dbReference>